<accession>A0A316UB33</accession>
<organism evidence="5 6">
    <name type="scientific">Pseudomicrostroma glucosiphilum</name>
    <dbReference type="NCBI Taxonomy" id="1684307"/>
    <lineage>
        <taxon>Eukaryota</taxon>
        <taxon>Fungi</taxon>
        <taxon>Dikarya</taxon>
        <taxon>Basidiomycota</taxon>
        <taxon>Ustilaginomycotina</taxon>
        <taxon>Exobasidiomycetes</taxon>
        <taxon>Microstromatales</taxon>
        <taxon>Microstromatales incertae sedis</taxon>
        <taxon>Pseudomicrostroma</taxon>
    </lineage>
</organism>
<dbReference type="CDD" id="cd00067">
    <property type="entry name" value="GAL4"/>
    <property type="match status" value="1"/>
</dbReference>
<dbReference type="STRING" id="1684307.A0A316UB33"/>
<dbReference type="Gene3D" id="4.10.240.10">
    <property type="entry name" value="Zn(2)-C6 fungal-type DNA-binding domain"/>
    <property type="match status" value="1"/>
</dbReference>
<evidence type="ECO:0000256" key="2">
    <source>
        <dbReference type="ARBA" id="ARBA00023242"/>
    </source>
</evidence>
<reference evidence="5 6" key="1">
    <citation type="journal article" date="2018" name="Mol. Biol. Evol.">
        <title>Broad Genomic Sampling Reveals a Smut Pathogenic Ancestry of the Fungal Clade Ustilaginomycotina.</title>
        <authorList>
            <person name="Kijpornyongpan T."/>
            <person name="Mondo S.J."/>
            <person name="Barry K."/>
            <person name="Sandor L."/>
            <person name="Lee J."/>
            <person name="Lipzen A."/>
            <person name="Pangilinan J."/>
            <person name="LaButti K."/>
            <person name="Hainaut M."/>
            <person name="Henrissat B."/>
            <person name="Grigoriev I.V."/>
            <person name="Spatafora J.W."/>
            <person name="Aime M.C."/>
        </authorList>
    </citation>
    <scope>NUCLEOTIDE SEQUENCE [LARGE SCALE GENOMIC DNA]</scope>
    <source>
        <strain evidence="5 6">MCA 4718</strain>
    </source>
</reference>
<sequence length="673" mass="73739">MHPSSSAASSASSAWRRHKRSKRGCLTCRNRRKKCDETYKDWGDGRQACTACHRRGEVCRMPDASHSNFSPVSPPPANTNVVQAAESLLNFQGHPRDNSGRGTVEVDQLSRPMMQPGEGSLETSQQRLVPHDGGALQQRNPFQEVAAPQQRSPFQDGSWLDQFFEEIVSMTEPADGSGLASARPQNQMMAGLNHYSAASFTDSTTSNILLQPSPSQPAFPSASTSMTTSLANGSSGSSTALEDYQASSTRAVLPSQPVPRPDWSLQRTIELQDLDDLLSRCGVIYERYIGALVDTSLPVAEGEADARPVLASLMEVTKSSSVSKASMVACCLAYRDVIAREKKDQASHFVRYLTSTSKSSTQSRARQAAQSDEQYASLYAGAWYEYTLKELRRIGSDGSISLAARMLALLNLRYASVCLLGAKAAFDLAPDVERVLKELQVDITFLQRTAKSGTIVAFLVQALAAANVMDAASDDGVNLRFRYLSSFSVDLVDLAADIEEGKVLGRAEVDARSKALQAQILSSGLDITKKPHDGIGRLRAQSLHEMWRQAALIYLYQDVHDLGPLSVKMQAALHQIFEIAETVATLEQPSGSFSHHIDVWDMTMVWFLAGTVCVTPDQKSTALRQLQSIGCEQAIVDTIEVLRMIWQHVDETGKTSTWKSLVAQRRKTISYTF</sequence>
<dbReference type="RefSeq" id="XP_025349228.1">
    <property type="nucleotide sequence ID" value="XM_025493832.1"/>
</dbReference>
<evidence type="ECO:0000259" key="4">
    <source>
        <dbReference type="PROSITE" id="PS50048"/>
    </source>
</evidence>
<name>A0A316UB33_9BASI</name>
<dbReference type="GO" id="GO:0000981">
    <property type="term" value="F:DNA-binding transcription factor activity, RNA polymerase II-specific"/>
    <property type="evidence" value="ECO:0007669"/>
    <property type="project" value="InterPro"/>
</dbReference>
<dbReference type="AlphaFoldDB" id="A0A316UB33"/>
<dbReference type="PROSITE" id="PS50048">
    <property type="entry name" value="ZN2_CY6_FUNGAL_2"/>
    <property type="match status" value="1"/>
</dbReference>
<keyword evidence="6" id="KW-1185">Reference proteome</keyword>
<dbReference type="Pfam" id="PF11951">
    <property type="entry name" value="Fungal_trans_2"/>
    <property type="match status" value="1"/>
</dbReference>
<dbReference type="GO" id="GO:0005634">
    <property type="term" value="C:nucleus"/>
    <property type="evidence" value="ECO:0007669"/>
    <property type="project" value="UniProtKB-SubCell"/>
</dbReference>
<feature type="compositionally biased region" description="Polar residues" evidence="3">
    <location>
        <begin position="224"/>
        <end position="250"/>
    </location>
</feature>
<keyword evidence="2" id="KW-0539">Nucleus</keyword>
<protein>
    <recommendedName>
        <fullName evidence="4">Zn(2)-C6 fungal-type domain-containing protein</fullName>
    </recommendedName>
</protein>
<proteinExistence type="predicted"/>
<dbReference type="SUPFAM" id="SSF57701">
    <property type="entry name" value="Zn2/Cys6 DNA-binding domain"/>
    <property type="match status" value="1"/>
</dbReference>
<evidence type="ECO:0000256" key="1">
    <source>
        <dbReference type="ARBA" id="ARBA00004123"/>
    </source>
</evidence>
<dbReference type="PANTHER" id="PTHR37534">
    <property type="entry name" value="TRANSCRIPTIONAL ACTIVATOR PROTEIN UGA3"/>
    <property type="match status" value="1"/>
</dbReference>
<dbReference type="GO" id="GO:0008270">
    <property type="term" value="F:zinc ion binding"/>
    <property type="evidence" value="ECO:0007669"/>
    <property type="project" value="InterPro"/>
</dbReference>
<feature type="domain" description="Zn(2)-C6 fungal-type" evidence="4">
    <location>
        <begin position="24"/>
        <end position="61"/>
    </location>
</feature>
<dbReference type="InterPro" id="IPR021858">
    <property type="entry name" value="Fun_TF"/>
</dbReference>
<evidence type="ECO:0000313" key="6">
    <source>
        <dbReference type="Proteomes" id="UP000245942"/>
    </source>
</evidence>
<dbReference type="Proteomes" id="UP000245942">
    <property type="component" value="Unassembled WGS sequence"/>
</dbReference>
<feature type="compositionally biased region" description="Low complexity" evidence="3">
    <location>
        <begin position="211"/>
        <end position="223"/>
    </location>
</feature>
<evidence type="ECO:0000256" key="3">
    <source>
        <dbReference type="SAM" id="MobiDB-lite"/>
    </source>
</evidence>
<feature type="region of interest" description="Disordered" evidence="3">
    <location>
        <begin position="206"/>
        <end position="259"/>
    </location>
</feature>
<dbReference type="InterPro" id="IPR001138">
    <property type="entry name" value="Zn2Cys6_DnaBD"/>
</dbReference>
<dbReference type="InterPro" id="IPR036864">
    <property type="entry name" value="Zn2-C6_fun-type_DNA-bd_sf"/>
</dbReference>
<comment type="subcellular location">
    <subcellularLocation>
        <location evidence="1">Nucleus</location>
    </subcellularLocation>
</comment>
<evidence type="ECO:0000313" key="5">
    <source>
        <dbReference type="EMBL" id="PWN22068.1"/>
    </source>
</evidence>
<dbReference type="EMBL" id="KZ819324">
    <property type="protein sequence ID" value="PWN22068.1"/>
    <property type="molecule type" value="Genomic_DNA"/>
</dbReference>
<gene>
    <name evidence="5" type="ORF">BCV69DRAFT_293251</name>
</gene>
<dbReference type="OrthoDB" id="5419315at2759"/>
<dbReference type="GeneID" id="37015566"/>
<dbReference type="PANTHER" id="PTHR37534:SF46">
    <property type="entry name" value="ZN(II)2CYS6 TRANSCRIPTION FACTOR (EUROFUNG)"/>
    <property type="match status" value="1"/>
</dbReference>